<dbReference type="InterPro" id="IPR052942">
    <property type="entry name" value="LPS_cholinephosphotransferase"/>
</dbReference>
<gene>
    <name evidence="2" type="ORF">BAVI_06384</name>
</gene>
<comment type="caution">
    <text evidence="2">The sequence shown here is derived from an EMBL/GenBank/DDBJ whole genome shotgun (WGS) entry which is preliminary data.</text>
</comment>
<evidence type="ECO:0000313" key="3">
    <source>
        <dbReference type="Proteomes" id="UP000018877"/>
    </source>
</evidence>
<feature type="domain" description="LicD/FKTN/FKRP nucleotidyltransferase" evidence="1">
    <location>
        <begin position="29"/>
        <end position="232"/>
    </location>
</feature>
<keyword evidence="3" id="KW-1185">Reference proteome</keyword>
<reference evidence="2 3" key="1">
    <citation type="journal article" date="2014" name="Environ. Microbiol.">
        <title>The nitrate-ammonifying and nosZ-carrying bacterium Bacillus vireti is a potent source and sink for nitric and nitrous oxide under high nitrate conditions.</title>
        <authorList>
            <person name="Mania D."/>
            <person name="Heylen K."/>
            <person name="van Spanning R.J."/>
            <person name="Frostegard A."/>
        </authorList>
    </citation>
    <scope>NUCLEOTIDE SEQUENCE [LARGE SCALE GENOMIC DNA]</scope>
    <source>
        <strain evidence="2 3">LMG 21834</strain>
    </source>
</reference>
<dbReference type="GO" id="GO:0009100">
    <property type="term" value="P:glycoprotein metabolic process"/>
    <property type="evidence" value="ECO:0007669"/>
    <property type="project" value="UniProtKB-ARBA"/>
</dbReference>
<dbReference type="RefSeq" id="WP_024027489.1">
    <property type="nucleotide sequence ID" value="NZ_ALAN01000045.1"/>
</dbReference>
<dbReference type="Proteomes" id="UP000018877">
    <property type="component" value="Unassembled WGS sequence"/>
</dbReference>
<dbReference type="EMBL" id="ALAN01000045">
    <property type="protein sequence ID" value="ETI69669.1"/>
    <property type="molecule type" value="Genomic_DNA"/>
</dbReference>
<name>A0AB94IRH4_9BACI</name>
<organism evidence="2 3">
    <name type="scientific">Neobacillus vireti LMG 21834</name>
    <dbReference type="NCBI Taxonomy" id="1131730"/>
    <lineage>
        <taxon>Bacteria</taxon>
        <taxon>Bacillati</taxon>
        <taxon>Bacillota</taxon>
        <taxon>Bacilli</taxon>
        <taxon>Bacillales</taxon>
        <taxon>Bacillaceae</taxon>
        <taxon>Neobacillus</taxon>
    </lineage>
</organism>
<dbReference type="PANTHER" id="PTHR43404">
    <property type="entry name" value="LIPOPOLYSACCHARIDE CHOLINEPHOSPHOTRANSFERASE LICD"/>
    <property type="match status" value="1"/>
</dbReference>
<accession>A0AB94IRH4</accession>
<evidence type="ECO:0000313" key="2">
    <source>
        <dbReference type="EMBL" id="ETI69669.1"/>
    </source>
</evidence>
<sequence length="256" mass="30464">MKVESEQKSPLRQAQNTMVEMLLAVDQICKTENISYWITDGTLLGSERHKGFIPWDDDADIGMLREDYTRFKQIVEAKLPKKFTIETETVHTHGKHNWLKILYLDDFDWIDWHGIKRRGISIDIFPYDYVTEKGKKTVTEKLVNRIASIKYPAEAKNIKNKLRRMIYKLELHNIYSRFRTKSNYVTYGIETPYYGWAYYHINDIFPLNEGIFEDHWFKAPGKPSHYLTTSYGEDYMELPEESKRQSHMTDLKMVEK</sequence>
<dbReference type="PANTHER" id="PTHR43404:SF2">
    <property type="entry name" value="LIPOPOLYSACCHARIDE CHOLINEPHOSPHOTRANSFERASE LICD"/>
    <property type="match status" value="1"/>
</dbReference>
<dbReference type="AlphaFoldDB" id="A0AB94IRH4"/>
<protein>
    <submittedName>
        <fullName evidence="2">Lipopolysaccharide biosynthsis protein</fullName>
    </submittedName>
</protein>
<dbReference type="InterPro" id="IPR007074">
    <property type="entry name" value="LicD/FKTN/FKRP_NTP_transf"/>
</dbReference>
<evidence type="ECO:0000259" key="1">
    <source>
        <dbReference type="Pfam" id="PF04991"/>
    </source>
</evidence>
<dbReference type="Pfam" id="PF04991">
    <property type="entry name" value="LicD"/>
    <property type="match status" value="1"/>
</dbReference>
<proteinExistence type="predicted"/>